<keyword evidence="2" id="KW-0472">Membrane</keyword>
<feature type="region of interest" description="Disordered" evidence="1">
    <location>
        <begin position="389"/>
        <end position="413"/>
    </location>
</feature>
<dbReference type="EMBL" id="LN899819">
    <property type="protein sequence ID" value="CUV13751.1"/>
    <property type="molecule type" value="Genomic_DNA"/>
</dbReference>
<feature type="region of interest" description="Disordered" evidence="1">
    <location>
        <begin position="276"/>
        <end position="304"/>
    </location>
</feature>
<feature type="transmembrane region" description="Helical" evidence="2">
    <location>
        <begin position="784"/>
        <end position="805"/>
    </location>
</feature>
<feature type="transmembrane region" description="Helical" evidence="2">
    <location>
        <begin position="825"/>
        <end position="850"/>
    </location>
</feature>
<protein>
    <recommendedName>
        <fullName evidence="4">Transmembrane protein</fullName>
    </recommendedName>
</protein>
<evidence type="ECO:0008006" key="4">
    <source>
        <dbReference type="Google" id="ProtNLM"/>
    </source>
</evidence>
<accession>A0A0S4TUK3</accession>
<feature type="transmembrane region" description="Helical" evidence="2">
    <location>
        <begin position="612"/>
        <end position="632"/>
    </location>
</feature>
<feature type="compositionally biased region" description="Pro residues" evidence="1">
    <location>
        <begin position="280"/>
        <end position="291"/>
    </location>
</feature>
<reference evidence="3" key="1">
    <citation type="submission" date="2015-10" db="EMBL/GenBank/DDBJ databases">
        <authorList>
            <person name="Gilbert D.G."/>
        </authorList>
    </citation>
    <scope>NUCLEOTIDE SEQUENCE</scope>
    <source>
        <strain evidence="3">Phyl III-seqv23</strain>
    </source>
</reference>
<evidence type="ECO:0000256" key="2">
    <source>
        <dbReference type="SAM" id="Phobius"/>
    </source>
</evidence>
<evidence type="ECO:0000256" key="1">
    <source>
        <dbReference type="SAM" id="MobiDB-lite"/>
    </source>
</evidence>
<feature type="transmembrane region" description="Helical" evidence="2">
    <location>
        <begin position="644"/>
        <end position="666"/>
    </location>
</feature>
<feature type="transmembrane region" description="Helical" evidence="2">
    <location>
        <begin position="896"/>
        <end position="914"/>
    </location>
</feature>
<evidence type="ECO:0000313" key="3">
    <source>
        <dbReference type="EMBL" id="CUV13751.1"/>
    </source>
</evidence>
<feature type="compositionally biased region" description="Basic and acidic residues" evidence="1">
    <location>
        <begin position="389"/>
        <end position="400"/>
    </location>
</feature>
<proteinExistence type="predicted"/>
<feature type="transmembrane region" description="Helical" evidence="2">
    <location>
        <begin position="1019"/>
        <end position="1038"/>
    </location>
</feature>
<feature type="transmembrane region" description="Helical" evidence="2">
    <location>
        <begin position="686"/>
        <end position="702"/>
    </location>
</feature>
<feature type="transmembrane region" description="Helical" evidence="2">
    <location>
        <begin position="926"/>
        <end position="946"/>
    </location>
</feature>
<keyword evidence="2" id="KW-0812">Transmembrane</keyword>
<dbReference type="AlphaFoldDB" id="A0A0S4TUK3"/>
<sequence>MAQESRGDGNIPIAPIIALLLFVGGMLVQHQPLQSNRPVSQMRALTVPHYGQDVEARLWQDPLEAVQAAEREQEGDTGSRVMKGRRETCEDRAHDCHTPGWLKSEIEDLKKKDQPGESILVLPVMIFGGPYASDSEDRRRNRYAVLFSLIDNGYEPIYSRGIGYVRIDSAKTQPPDLPRLIPFERWDLKKDNKHVFKHVFVLWLTEESFTPQASIKLKELFEIVRPAKGVRVKVIGPASQETAEDLWPADGEIQSRQHPCPNGKASVGGDCVEFLAPRLTTPPPPPPPATPSEPEHSPGALRFSPDDRKLVTALLNELRNRGLKLPICGAPPCDANSKKVDHIAIVVEADTNYGRSLEHEFLDALGAHGDQPRNLHIFRYFRGLDGKTSHTVEESKKSSEPAELGSSKEIMAPQERAQGDSQFDYLLRIASRVRDQNDHLESNTRGYWPFSLDPADRSIRAVVVLGSDIYDKLAILHALRERLPKAVFATTDMDAGYLENDQLRWTRNLVVASGYDLRFHSTTGGVSAHKGLPPFRDTYQTATFVATSQALSAANNDSAQSPEICAWAEALNTPRLVEIGDGSAVKLKPMAVGAGAREQAGVCKSPDKQSSWANAVHVGAGLVLVLLFGLALSWCLRSVVREHWGWLLAGTVLTAAYAFSVVWISGRDGEEPLRWLDGVSIWPSEFVRLAVVVLGVAFFVYERGHLKSGEARIADEFFLSPKKASSLPPNELMAFWDDLRTRDARKALWVRIFPSGSGNPGKGQEVNVVCLWDDYQKWTSLTAFVPRLVLGVVLYALFALVVVSQDPLITPGRGTLSLVLDHGTVLLAFAVTWLVLVATLGRVAVTTLFLRRLFGDGAKAKRSDWNAETLRRFCGASSKAFSTYVDLMLSARLTELVSDIVLYPFILSVLLLVAHSRLFDNWVTPWGLMAVVAFGLAMVIVGALALRSSAERIRRDTIERLTNAQLGACDGDIMKDGMASEPGQNKPCDPDKLKLMREVATNLRQGAFAPLSEQPIVRALILPFGGAGALSILEYLLMAKG</sequence>
<name>A0A0S4TUK3_RALSL</name>
<keyword evidence="2" id="KW-1133">Transmembrane helix</keyword>
<organism evidence="3">
    <name type="scientific">Ralstonia solanacearum</name>
    <name type="common">Pseudomonas solanacearum</name>
    <dbReference type="NCBI Taxonomy" id="305"/>
    <lineage>
        <taxon>Bacteria</taxon>
        <taxon>Pseudomonadati</taxon>
        <taxon>Pseudomonadota</taxon>
        <taxon>Betaproteobacteria</taxon>
        <taxon>Burkholderiales</taxon>
        <taxon>Burkholderiaceae</taxon>
        <taxon>Ralstonia</taxon>
        <taxon>Ralstonia solanacearum species complex</taxon>
    </lineage>
</organism>
<gene>
    <name evidence="3" type="ORF">RUN39_v1_620007</name>
</gene>
<feature type="transmembrane region" description="Helical" evidence="2">
    <location>
        <begin position="12"/>
        <end position="28"/>
    </location>
</feature>